<evidence type="ECO:0000256" key="3">
    <source>
        <dbReference type="ARBA" id="ARBA00022741"/>
    </source>
</evidence>
<evidence type="ECO:0000256" key="2">
    <source>
        <dbReference type="ARBA" id="ARBA00011738"/>
    </source>
</evidence>
<dbReference type="PROSITE" id="PS01036">
    <property type="entry name" value="HSP70_3"/>
    <property type="match status" value="1"/>
</dbReference>
<evidence type="ECO:0000256" key="7">
    <source>
        <dbReference type="SAM" id="MobiDB-lite"/>
    </source>
</evidence>
<dbReference type="GO" id="GO:0140662">
    <property type="term" value="F:ATP-dependent protein folding chaperone"/>
    <property type="evidence" value="ECO:0007669"/>
    <property type="project" value="InterPro"/>
</dbReference>
<proteinExistence type="inferred from homology"/>
<comment type="caution">
    <text evidence="8">The sequence shown here is derived from an EMBL/GenBank/DDBJ whole genome shotgun (WGS) entry which is preliminary data.</text>
</comment>
<comment type="pathway">
    <text evidence="6">Carbohydrate biosynthesis.</text>
</comment>
<dbReference type="STRING" id="69332.A0A388LST1"/>
<evidence type="ECO:0000256" key="4">
    <source>
        <dbReference type="ARBA" id="ARBA00022840"/>
    </source>
</evidence>
<comment type="similarity">
    <text evidence="1">Belongs to the triosephosphate isomerase family.</text>
</comment>
<dbReference type="Gene3D" id="3.30.420.40">
    <property type="match status" value="2"/>
</dbReference>
<keyword evidence="4" id="KW-0067">ATP-binding</keyword>
<dbReference type="Pfam" id="PF00012">
    <property type="entry name" value="HSP70"/>
    <property type="match status" value="2"/>
</dbReference>
<dbReference type="Gene3D" id="3.30.30.30">
    <property type="match status" value="1"/>
</dbReference>
<feature type="compositionally biased region" description="Polar residues" evidence="7">
    <location>
        <begin position="1081"/>
        <end position="1090"/>
    </location>
</feature>
<feature type="region of interest" description="Disordered" evidence="7">
    <location>
        <begin position="1068"/>
        <end position="1090"/>
    </location>
</feature>
<comment type="subunit">
    <text evidence="2">Homodimer.</text>
</comment>
<dbReference type="InterPro" id="IPR043129">
    <property type="entry name" value="ATPase_NBD"/>
</dbReference>
<dbReference type="Proteomes" id="UP000265515">
    <property type="component" value="Unassembled WGS sequence"/>
</dbReference>
<dbReference type="EMBL" id="BFEA01000515">
    <property type="protein sequence ID" value="GBG85367.1"/>
    <property type="molecule type" value="Genomic_DNA"/>
</dbReference>
<gene>
    <name evidence="8" type="ORF">CBR_g40010</name>
</gene>
<keyword evidence="3" id="KW-0547">Nucleotide-binding</keyword>
<evidence type="ECO:0000313" key="9">
    <source>
        <dbReference type="Proteomes" id="UP000265515"/>
    </source>
</evidence>
<keyword evidence="5" id="KW-0413">Isomerase</keyword>
<evidence type="ECO:0000313" key="8">
    <source>
        <dbReference type="EMBL" id="GBG85367.1"/>
    </source>
</evidence>
<dbReference type="GO" id="GO:0005524">
    <property type="term" value="F:ATP binding"/>
    <property type="evidence" value="ECO:0007669"/>
    <property type="project" value="UniProtKB-KW"/>
</dbReference>
<evidence type="ECO:0000256" key="1">
    <source>
        <dbReference type="ARBA" id="ARBA00007422"/>
    </source>
</evidence>
<dbReference type="PRINTS" id="PR00301">
    <property type="entry name" value="HEATSHOCK70"/>
</dbReference>
<dbReference type="InterPro" id="IPR013785">
    <property type="entry name" value="Aldolase_TIM"/>
</dbReference>
<dbReference type="Gene3D" id="3.20.20.70">
    <property type="entry name" value="Aldolase class I"/>
    <property type="match status" value="2"/>
</dbReference>
<dbReference type="Pfam" id="PF00121">
    <property type="entry name" value="TIM"/>
    <property type="match status" value="1"/>
</dbReference>
<dbReference type="InterPro" id="IPR035990">
    <property type="entry name" value="TIM_sf"/>
</dbReference>
<dbReference type="FunFam" id="3.90.640.10:FF:000003">
    <property type="entry name" value="Molecular chaperone DnaK"/>
    <property type="match status" value="1"/>
</dbReference>
<evidence type="ECO:0000256" key="6">
    <source>
        <dbReference type="ARBA" id="ARBA00024331"/>
    </source>
</evidence>
<dbReference type="SUPFAM" id="SSF51351">
    <property type="entry name" value="Triosephosphate isomerase (TIM)"/>
    <property type="match status" value="1"/>
</dbReference>
<dbReference type="PROSITE" id="PS51440">
    <property type="entry name" value="TIM_2"/>
    <property type="match status" value="1"/>
</dbReference>
<organism evidence="8 9">
    <name type="scientific">Chara braunii</name>
    <name type="common">Braun's stonewort</name>
    <dbReference type="NCBI Taxonomy" id="69332"/>
    <lineage>
        <taxon>Eukaryota</taxon>
        <taxon>Viridiplantae</taxon>
        <taxon>Streptophyta</taxon>
        <taxon>Charophyceae</taxon>
        <taxon>Charales</taxon>
        <taxon>Characeae</taxon>
        <taxon>Chara</taxon>
    </lineage>
</organism>
<reference evidence="8 9" key="1">
    <citation type="journal article" date="2018" name="Cell">
        <title>The Chara Genome: Secondary Complexity and Implications for Plant Terrestrialization.</title>
        <authorList>
            <person name="Nishiyama T."/>
            <person name="Sakayama H."/>
            <person name="Vries J.D."/>
            <person name="Buschmann H."/>
            <person name="Saint-Marcoux D."/>
            <person name="Ullrich K.K."/>
            <person name="Haas F.B."/>
            <person name="Vanderstraeten L."/>
            <person name="Becker D."/>
            <person name="Lang D."/>
            <person name="Vosolsobe S."/>
            <person name="Rombauts S."/>
            <person name="Wilhelmsson P.K.I."/>
            <person name="Janitza P."/>
            <person name="Kern R."/>
            <person name="Heyl A."/>
            <person name="Rumpler F."/>
            <person name="Villalobos L.I.A.C."/>
            <person name="Clay J.M."/>
            <person name="Skokan R."/>
            <person name="Toyoda A."/>
            <person name="Suzuki Y."/>
            <person name="Kagoshima H."/>
            <person name="Schijlen E."/>
            <person name="Tajeshwar N."/>
            <person name="Catarino B."/>
            <person name="Hetherington A.J."/>
            <person name="Saltykova A."/>
            <person name="Bonnot C."/>
            <person name="Breuninger H."/>
            <person name="Symeonidi A."/>
            <person name="Radhakrishnan G.V."/>
            <person name="Van Nieuwerburgh F."/>
            <person name="Deforce D."/>
            <person name="Chang C."/>
            <person name="Karol K.G."/>
            <person name="Hedrich R."/>
            <person name="Ulvskov P."/>
            <person name="Glockner G."/>
            <person name="Delwiche C.F."/>
            <person name="Petrasek J."/>
            <person name="Van de Peer Y."/>
            <person name="Friml J."/>
            <person name="Beilby M."/>
            <person name="Dolan L."/>
            <person name="Kohara Y."/>
            <person name="Sugano S."/>
            <person name="Fujiyama A."/>
            <person name="Delaux P.-M."/>
            <person name="Quint M."/>
            <person name="TheiBen G."/>
            <person name="Hagemann M."/>
            <person name="Harholt J."/>
            <person name="Dunand C."/>
            <person name="Zachgo S."/>
            <person name="Langdale J."/>
            <person name="Maumus F."/>
            <person name="Straeten D.V.D."/>
            <person name="Gould S.B."/>
            <person name="Rensing S.A."/>
        </authorList>
    </citation>
    <scope>NUCLEOTIDE SEQUENCE [LARGE SCALE GENOMIC DNA]</scope>
    <source>
        <strain evidence="8 9">S276</strain>
    </source>
</reference>
<protein>
    <submittedName>
        <fullName evidence="8">Uncharacterized protein</fullName>
    </submittedName>
</protein>
<dbReference type="SUPFAM" id="SSF53067">
    <property type="entry name" value="Actin-like ATPase domain"/>
    <property type="match status" value="2"/>
</dbReference>
<dbReference type="InterPro" id="IPR000652">
    <property type="entry name" value="Triosephosphate_isomerase"/>
</dbReference>
<dbReference type="Gramene" id="GBG85367">
    <property type="protein sequence ID" value="GBG85367"/>
    <property type="gene ID" value="CBR_g40010"/>
</dbReference>
<dbReference type="InterPro" id="IPR018181">
    <property type="entry name" value="Heat_shock_70_CS"/>
</dbReference>
<sequence length="1120" mass="125082">MAAASTITRIAIDPGTSSCAVAVIGSDGIVHVIPNEFRELSTPSFVTFTDKSRLVGQAQKQARRIPENVLYEVKRLIGRDYDSITEELRWWPFNVKRGLQGEVRIEVRSPFLSWLSKEDGDESGPEDASTAEQRGATLFAPEEILAMLLAKMKSMAESFLHCGSLCAATIAVPSFYNDRQRSATKIAAQIAGFTDVEFVNEATAAAVAYAHDNGMLSMSKCGPRQRQNGHSKVLIFSLGGGSLDVALVSIGDGRLTVDAVDGDTCLGGKDFDEEIIELIEEEWVSKFGKPLDSRKGTALKLKIASERAKRDLTSLRNALIEIELFDGQEKLVLNLEREVFERRCRPLFDRCLECFLRVAQKQTEPQEVQAVVLAGGSTRIPEIGRMLRVFFDKAPQPLAYQDEAIVRGAALFTACRDQILDNIYPRGIDFKIQGDSIWSTVFTKDGNVRVSPFSFRISNYRGEETDLDIFEGRQNRMGKLRMVDEEVCGVLEMDECGILVLRESGRSTVSLHKIGQARDEEIDRWKHRAQEMIELEACIEQMSREKYEWMKYTGEVDKRKLECPNWLRDVICSCRIEVEGWLEGAAGDCKRRIGKFREGFEEFKRLCELALGEAWARSLSGRKLFVACRLESDYIDERLRLLLKNEGDDQGASESSSSSKLFPLSANLCDIIAFVPDDKLSAARELIARTGNTIEVATRHSYEPPECLRDQGFTYVLVRMSGGKPGWNEVAGNLVKMSVQAGLFVIVCVEDHLDADDSSDDQCHDGNDRQEPQWLGQLQDLIRQVGSYWRNIILAYQPAWSKTSPWTFGSSATEDVLRVARHLRQAVVDSLNHGAAAATRIIFEGEVSEDIWHSLPKLRVIDGFLLPGDFQDSIMVDKLGGARDERGGKFIICGHADEGAVLGESVKSALSPVLSKLERSEEDVSIIIADRSDEPMTENEVPRGKVLAIWKPQEEHIDVVEVQLEGLRKTMEESNARWEDVFLEYRPAPDDYSKETLSQVVGDAHSQIRRWFLMHGSLEDARRVRIICFLDDQISAKTLQEIAALPNVDGISVRLTVTGSVFESSLREMERNNHGARSHSGKATSARSSRSGWNALKASLSRVNSGRRGLAILNNSSKAK</sequence>
<dbReference type="AlphaFoldDB" id="A0A388LST1"/>
<keyword evidence="9" id="KW-1185">Reference proteome</keyword>
<dbReference type="PANTHER" id="PTHR19375">
    <property type="entry name" value="HEAT SHOCK PROTEIN 70KDA"/>
    <property type="match status" value="1"/>
</dbReference>
<evidence type="ECO:0000256" key="5">
    <source>
        <dbReference type="ARBA" id="ARBA00023235"/>
    </source>
</evidence>
<dbReference type="GO" id="GO:0004807">
    <property type="term" value="F:triose-phosphate isomerase activity"/>
    <property type="evidence" value="ECO:0007669"/>
    <property type="project" value="InterPro"/>
</dbReference>
<dbReference type="Gene3D" id="3.90.640.10">
    <property type="entry name" value="Actin, Chain A, domain 4"/>
    <property type="match status" value="1"/>
</dbReference>
<dbReference type="InterPro" id="IPR013126">
    <property type="entry name" value="Hsp_70_fam"/>
</dbReference>
<accession>A0A388LST1</accession>
<name>A0A388LST1_CHABU</name>